<dbReference type="EMBL" id="BGZI01000052">
    <property type="protein sequence ID" value="GBO90571.1"/>
    <property type="molecule type" value="Genomic_DNA"/>
</dbReference>
<protein>
    <recommendedName>
        <fullName evidence="3">Multi-ubiquitin domain-containing protein</fullName>
    </recommendedName>
</protein>
<proteinExistence type="predicted"/>
<dbReference type="AlphaFoldDB" id="A0A5M3Q649"/>
<evidence type="ECO:0000313" key="1">
    <source>
        <dbReference type="EMBL" id="GBO90571.1"/>
    </source>
</evidence>
<name>A0A5M3Q649_9GAMM</name>
<sequence>MTDSKKQNGKPSEKPWILDVQGERFEWDKPEITVREALERAGYDLNQKWILTVKVAGEKKKPVELESTINLCHPGLERLRVLKGQVNNGDSGVLRREFDLLPKDYPYLDGLGIKWETVQEDSGRWLLLRGYPLPKGYKLAFCTIAIGIPQNYPAAKLDMFYCSPWLERKDNQEIPQTQSRQTIEGNAYQRWSRHPTAPWNADSDSIRTHMALVDEPICREVEQ</sequence>
<gene>
    <name evidence="1" type="ORF">MSSD14B_42390</name>
</gene>
<comment type="caution">
    <text evidence="1">The sequence shown here is derived from an EMBL/GenBank/DDBJ whole genome shotgun (WGS) entry which is preliminary data.</text>
</comment>
<dbReference type="Proteomes" id="UP000387223">
    <property type="component" value="Unassembled WGS sequence"/>
</dbReference>
<evidence type="ECO:0008006" key="3">
    <source>
        <dbReference type="Google" id="ProtNLM"/>
    </source>
</evidence>
<dbReference type="InterPro" id="IPR025701">
    <property type="entry name" value="UBQ-conjugat_E2_E"/>
</dbReference>
<accession>A0A5M3Q649</accession>
<evidence type="ECO:0000313" key="2">
    <source>
        <dbReference type="Proteomes" id="UP000387223"/>
    </source>
</evidence>
<organism evidence="1 2">
    <name type="scientific">Marinobacter salsuginis</name>
    <dbReference type="NCBI Taxonomy" id="418719"/>
    <lineage>
        <taxon>Bacteria</taxon>
        <taxon>Pseudomonadati</taxon>
        <taxon>Pseudomonadota</taxon>
        <taxon>Gammaproteobacteria</taxon>
        <taxon>Pseudomonadales</taxon>
        <taxon>Marinobacteraceae</taxon>
        <taxon>Marinobacter</taxon>
    </lineage>
</organism>
<dbReference type="RefSeq" id="WP_169054505.1">
    <property type="nucleotide sequence ID" value="NZ_BGZI01000052.1"/>
</dbReference>
<reference evidence="1 2" key="1">
    <citation type="journal article" date="2019" name="J. Gen. Appl. Microbiol.">
        <title>Aerobic degradation of cis-dichloroethene by the marine bacterium Marinobacter salsuginis strain 5N-3.</title>
        <authorList>
            <person name="Inoue Y."/>
            <person name="Fukunaga Y."/>
            <person name="Katsumata H."/>
            <person name="Ohji S."/>
            <person name="Hosoyama A."/>
            <person name="Mori K."/>
            <person name="Ando K."/>
        </authorList>
    </citation>
    <scope>NUCLEOTIDE SEQUENCE [LARGE SCALE GENOMIC DNA]</scope>
    <source>
        <strain evidence="1 2">NBRC 109114</strain>
    </source>
</reference>
<dbReference type="Pfam" id="PF14462">
    <property type="entry name" value="Prok-E2_E"/>
    <property type="match status" value="1"/>
</dbReference>